<name>A0A1M6MB77_9ACTN</name>
<dbReference type="STRING" id="1123357.SAMN02745244_03301"/>
<dbReference type="RefSeq" id="WP_073190449.1">
    <property type="nucleotide sequence ID" value="NZ_FQZG01000084.1"/>
</dbReference>
<keyword evidence="2" id="KW-1185">Reference proteome</keyword>
<sequence>MNTDVFKSVGEALADERGRLPMAKTGVRKDDRYAVAVNDDGQILLTPLVSIPRRELIVWENQMLRESLARGLAEAATGQTENLGSFAQYADDDVED</sequence>
<dbReference type="EMBL" id="FQZG01000084">
    <property type="protein sequence ID" value="SHJ80543.1"/>
    <property type="molecule type" value="Genomic_DNA"/>
</dbReference>
<evidence type="ECO:0000313" key="2">
    <source>
        <dbReference type="Proteomes" id="UP000184512"/>
    </source>
</evidence>
<proteinExistence type="predicted"/>
<protein>
    <submittedName>
        <fullName evidence="1">Uncharacterized protein</fullName>
    </submittedName>
</protein>
<organism evidence="1 2">
    <name type="scientific">Tessaracoccus bendigoensis DSM 12906</name>
    <dbReference type="NCBI Taxonomy" id="1123357"/>
    <lineage>
        <taxon>Bacteria</taxon>
        <taxon>Bacillati</taxon>
        <taxon>Actinomycetota</taxon>
        <taxon>Actinomycetes</taxon>
        <taxon>Propionibacteriales</taxon>
        <taxon>Propionibacteriaceae</taxon>
        <taxon>Tessaracoccus</taxon>
    </lineage>
</organism>
<gene>
    <name evidence="1" type="ORF">SAMN02745244_03301</name>
</gene>
<accession>A0A1M6MB77</accession>
<dbReference type="OrthoDB" id="3692448at2"/>
<evidence type="ECO:0000313" key="1">
    <source>
        <dbReference type="EMBL" id="SHJ80543.1"/>
    </source>
</evidence>
<reference evidence="1 2" key="1">
    <citation type="submission" date="2016-11" db="EMBL/GenBank/DDBJ databases">
        <authorList>
            <person name="Jaros S."/>
            <person name="Januszkiewicz K."/>
            <person name="Wedrychowicz H."/>
        </authorList>
    </citation>
    <scope>NUCLEOTIDE SEQUENCE [LARGE SCALE GENOMIC DNA]</scope>
    <source>
        <strain evidence="1 2">DSM 12906</strain>
    </source>
</reference>
<dbReference type="AlphaFoldDB" id="A0A1M6MB77"/>
<dbReference type="Proteomes" id="UP000184512">
    <property type="component" value="Unassembled WGS sequence"/>
</dbReference>